<dbReference type="Pfam" id="PF04542">
    <property type="entry name" value="Sigma70_r2"/>
    <property type="match status" value="1"/>
</dbReference>
<dbReference type="InterPro" id="IPR036388">
    <property type="entry name" value="WH-like_DNA-bd_sf"/>
</dbReference>
<dbReference type="OrthoDB" id="9780326at2"/>
<dbReference type="AlphaFoldDB" id="G7ZET9"/>
<sequence>MHPSSGERWIMLMADSRLDARRRSDDCGRADPGLADSGLANRGLANRGLAMTGEVTRGTPAGAIVPLGEEPDETLMAQIRSGSQTAYRRLVHRHLKRTYALARRLTGNEAEAEDVVQDAFLQVWQRRAQWTDDGGARFTTWLYRVVVNRCIDHKRRPVGQDLDAVAEPSDAAPDAVSTIHRRQVAARLLDAQNKLTPQQRAAVTLFYYENLSNADIASVMQISIGAVESLLKRARQQLRLLLRASAQAARDSFDDG</sequence>
<keyword evidence="5" id="KW-0804">Transcription</keyword>
<reference evidence="9" key="1">
    <citation type="journal article" date="2011" name="PLoS Genet.">
        <title>Azospirillum genomes reveal transition of bacteria from aquatic to terrestrial environments.</title>
        <authorList>
            <person name="Wisniewski-Dye F."/>
            <person name="Borziak K."/>
            <person name="Khalsa-Moyers G."/>
            <person name="Alexandre G."/>
            <person name="Sukharnikov L.O."/>
            <person name="Wuichet K."/>
            <person name="Hurst G.B."/>
            <person name="McDonald W.H."/>
            <person name="Robertson J.S."/>
            <person name="Barbe V."/>
            <person name="Calteau A."/>
            <person name="Rouy Z."/>
            <person name="Mangenot S."/>
            <person name="Prigent-Combaret C."/>
            <person name="Normand P."/>
            <person name="Boyer M."/>
            <person name="Siguier P."/>
            <person name="Dessaux Y."/>
            <person name="Elmerich C."/>
            <person name="Condemine G."/>
            <person name="Krishnen G."/>
            <person name="Kennedy I."/>
            <person name="Paterson A.H."/>
            <person name="Gonzalez V."/>
            <person name="Mavingui P."/>
            <person name="Zhulin I.B."/>
        </authorList>
    </citation>
    <scope>NUCLEOTIDE SEQUENCE [LARGE SCALE GENOMIC DNA]</scope>
    <source>
        <strain evidence="9">4B</strain>
    </source>
</reference>
<dbReference type="InterPro" id="IPR007627">
    <property type="entry name" value="RNA_pol_sigma70_r2"/>
</dbReference>
<keyword evidence="2" id="KW-0805">Transcription regulation</keyword>
<evidence type="ECO:0000256" key="2">
    <source>
        <dbReference type="ARBA" id="ARBA00023015"/>
    </source>
</evidence>
<organism evidence="8 9">
    <name type="scientific">Azospirillum lipoferum (strain 4B)</name>
    <dbReference type="NCBI Taxonomy" id="862719"/>
    <lineage>
        <taxon>Bacteria</taxon>
        <taxon>Pseudomonadati</taxon>
        <taxon>Pseudomonadota</taxon>
        <taxon>Alphaproteobacteria</taxon>
        <taxon>Rhodospirillales</taxon>
        <taxon>Azospirillaceae</taxon>
        <taxon>Azospirillum</taxon>
    </lineage>
</organism>
<dbReference type="GO" id="GO:0003677">
    <property type="term" value="F:DNA binding"/>
    <property type="evidence" value="ECO:0007669"/>
    <property type="project" value="UniProtKB-KW"/>
</dbReference>
<dbReference type="CDD" id="cd06171">
    <property type="entry name" value="Sigma70_r4"/>
    <property type="match status" value="1"/>
</dbReference>
<keyword evidence="4" id="KW-0238">DNA-binding</keyword>
<dbReference type="EMBL" id="FQ311871">
    <property type="protein sequence ID" value="CBS90375.1"/>
    <property type="molecule type" value="Genomic_DNA"/>
</dbReference>
<keyword evidence="8" id="KW-0614">Plasmid</keyword>
<keyword evidence="9" id="KW-1185">Reference proteome</keyword>
<keyword evidence="3" id="KW-0731">Sigma factor</keyword>
<name>G7ZET9_AZOL4</name>
<gene>
    <name evidence="8" type="ordered locus">AZOLI_p30563</name>
</gene>
<proteinExistence type="inferred from homology"/>
<dbReference type="GO" id="GO:0006352">
    <property type="term" value="P:DNA-templated transcription initiation"/>
    <property type="evidence" value="ECO:0007669"/>
    <property type="project" value="InterPro"/>
</dbReference>
<comment type="similarity">
    <text evidence="1">Belongs to the sigma-70 factor family. ECF subfamily.</text>
</comment>
<dbReference type="KEGG" id="ali:AZOLI_p30563"/>
<dbReference type="PANTHER" id="PTHR43133">
    <property type="entry name" value="RNA POLYMERASE ECF-TYPE SIGMA FACTO"/>
    <property type="match status" value="1"/>
</dbReference>
<accession>G7ZET9</accession>
<evidence type="ECO:0000313" key="8">
    <source>
        <dbReference type="EMBL" id="CBS90375.1"/>
    </source>
</evidence>
<evidence type="ECO:0000256" key="4">
    <source>
        <dbReference type="ARBA" id="ARBA00023125"/>
    </source>
</evidence>
<protein>
    <submittedName>
        <fullName evidence="8">RNA polymerase ECF sigma factor (Sigma70)</fullName>
    </submittedName>
</protein>
<feature type="domain" description="RNA polymerase sigma-70 region 2" evidence="6">
    <location>
        <begin position="90"/>
        <end position="156"/>
    </location>
</feature>
<evidence type="ECO:0000259" key="7">
    <source>
        <dbReference type="Pfam" id="PF08281"/>
    </source>
</evidence>
<dbReference type="Gene3D" id="1.10.1740.10">
    <property type="match status" value="1"/>
</dbReference>
<geneLocation type="plasmid" evidence="8 9">
    <name>AZO_p3</name>
</geneLocation>
<dbReference type="NCBIfam" id="NF004113">
    <property type="entry name" value="PRK05602.1"/>
    <property type="match status" value="1"/>
</dbReference>
<dbReference type="SUPFAM" id="SSF88946">
    <property type="entry name" value="Sigma2 domain of RNA polymerase sigma factors"/>
    <property type="match status" value="1"/>
</dbReference>
<dbReference type="Gene3D" id="1.10.10.10">
    <property type="entry name" value="Winged helix-like DNA-binding domain superfamily/Winged helix DNA-binding domain"/>
    <property type="match status" value="1"/>
</dbReference>
<dbReference type="Proteomes" id="UP000005667">
    <property type="component" value="Plasmid AZO_p3"/>
</dbReference>
<dbReference type="HOGENOM" id="CLU_047691_3_0_5"/>
<evidence type="ECO:0000256" key="3">
    <source>
        <dbReference type="ARBA" id="ARBA00023082"/>
    </source>
</evidence>
<dbReference type="InterPro" id="IPR013325">
    <property type="entry name" value="RNA_pol_sigma_r2"/>
</dbReference>
<dbReference type="SUPFAM" id="SSF88659">
    <property type="entry name" value="Sigma3 and sigma4 domains of RNA polymerase sigma factors"/>
    <property type="match status" value="1"/>
</dbReference>
<evidence type="ECO:0000259" key="6">
    <source>
        <dbReference type="Pfam" id="PF04542"/>
    </source>
</evidence>
<dbReference type="PANTHER" id="PTHR43133:SF8">
    <property type="entry name" value="RNA POLYMERASE SIGMA FACTOR HI_1459-RELATED"/>
    <property type="match status" value="1"/>
</dbReference>
<dbReference type="InterPro" id="IPR014284">
    <property type="entry name" value="RNA_pol_sigma-70_dom"/>
</dbReference>
<dbReference type="InterPro" id="IPR013324">
    <property type="entry name" value="RNA_pol_sigma_r3/r4-like"/>
</dbReference>
<dbReference type="GO" id="GO:0016987">
    <property type="term" value="F:sigma factor activity"/>
    <property type="evidence" value="ECO:0007669"/>
    <property type="project" value="UniProtKB-KW"/>
</dbReference>
<dbReference type="Pfam" id="PF08281">
    <property type="entry name" value="Sigma70_r4_2"/>
    <property type="match status" value="1"/>
</dbReference>
<dbReference type="InterPro" id="IPR039425">
    <property type="entry name" value="RNA_pol_sigma-70-like"/>
</dbReference>
<evidence type="ECO:0000313" key="9">
    <source>
        <dbReference type="Proteomes" id="UP000005667"/>
    </source>
</evidence>
<dbReference type="NCBIfam" id="TIGR02937">
    <property type="entry name" value="sigma70-ECF"/>
    <property type="match status" value="1"/>
</dbReference>
<evidence type="ECO:0000256" key="5">
    <source>
        <dbReference type="ARBA" id="ARBA00023163"/>
    </source>
</evidence>
<dbReference type="InterPro" id="IPR013249">
    <property type="entry name" value="RNA_pol_sigma70_r4_t2"/>
</dbReference>
<evidence type="ECO:0000256" key="1">
    <source>
        <dbReference type="ARBA" id="ARBA00010641"/>
    </source>
</evidence>
<feature type="domain" description="RNA polymerase sigma factor 70 region 4 type 2" evidence="7">
    <location>
        <begin position="187"/>
        <end position="238"/>
    </location>
</feature>